<dbReference type="Gene3D" id="3.40.1280.10">
    <property type="match status" value="1"/>
</dbReference>
<comment type="similarity">
    <text evidence="2 10">Belongs to the RNA methyltransferase RsmE family.</text>
</comment>
<comment type="caution">
    <text evidence="13">The sequence shown here is derived from an EMBL/GenBank/DDBJ whole genome shotgun (WGS) entry which is preliminary data.</text>
</comment>
<organism evidence="13 14">
    <name type="scientific">Pelagicoccus albus</name>
    <dbReference type="NCBI Taxonomy" id="415222"/>
    <lineage>
        <taxon>Bacteria</taxon>
        <taxon>Pseudomonadati</taxon>
        <taxon>Verrucomicrobiota</taxon>
        <taxon>Opitutia</taxon>
        <taxon>Puniceicoccales</taxon>
        <taxon>Pelagicoccaceae</taxon>
        <taxon>Pelagicoccus</taxon>
    </lineage>
</organism>
<feature type="domain" description="Ribosomal RNA small subunit methyltransferase E methyltransferase" evidence="11">
    <location>
        <begin position="76"/>
        <end position="245"/>
    </location>
</feature>
<dbReference type="InterPro" id="IPR046887">
    <property type="entry name" value="RsmE_PUA-like"/>
</dbReference>
<evidence type="ECO:0000256" key="10">
    <source>
        <dbReference type="PIRNR" id="PIRNR015601"/>
    </source>
</evidence>
<comment type="function">
    <text evidence="8 10">Specifically methylates the N3 position of the uracil ring of uridine 1498 (m3U1498) in 16S rRNA. Acts on the fully assembled 30S ribosomal subunit.</text>
</comment>
<dbReference type="AlphaFoldDB" id="A0A7X1EA54"/>
<dbReference type="InterPro" id="IPR015947">
    <property type="entry name" value="PUA-like_sf"/>
</dbReference>
<evidence type="ECO:0000256" key="1">
    <source>
        <dbReference type="ARBA" id="ARBA00004496"/>
    </source>
</evidence>
<dbReference type="GO" id="GO:0005737">
    <property type="term" value="C:cytoplasm"/>
    <property type="evidence" value="ECO:0007669"/>
    <property type="project" value="UniProtKB-SubCell"/>
</dbReference>
<dbReference type="SUPFAM" id="SSF75217">
    <property type="entry name" value="alpha/beta knot"/>
    <property type="match status" value="1"/>
</dbReference>
<proteinExistence type="inferred from homology"/>
<comment type="catalytic activity">
    <reaction evidence="9 10">
        <text>uridine(1498) in 16S rRNA + S-adenosyl-L-methionine = N(3)-methyluridine(1498) in 16S rRNA + S-adenosyl-L-homocysteine + H(+)</text>
        <dbReference type="Rhea" id="RHEA:42920"/>
        <dbReference type="Rhea" id="RHEA-COMP:10283"/>
        <dbReference type="Rhea" id="RHEA-COMP:10284"/>
        <dbReference type="ChEBI" id="CHEBI:15378"/>
        <dbReference type="ChEBI" id="CHEBI:57856"/>
        <dbReference type="ChEBI" id="CHEBI:59789"/>
        <dbReference type="ChEBI" id="CHEBI:65315"/>
        <dbReference type="ChEBI" id="CHEBI:74502"/>
        <dbReference type="EC" id="2.1.1.193"/>
    </reaction>
</comment>
<dbReference type="PANTHER" id="PTHR30027">
    <property type="entry name" value="RIBOSOMAL RNA SMALL SUBUNIT METHYLTRANSFERASE E"/>
    <property type="match status" value="1"/>
</dbReference>
<dbReference type="EMBL" id="JACHVC010000012">
    <property type="protein sequence ID" value="MBC2606442.1"/>
    <property type="molecule type" value="Genomic_DNA"/>
</dbReference>
<keyword evidence="4 10" id="KW-0698">rRNA processing</keyword>
<dbReference type="RefSeq" id="WP_185660315.1">
    <property type="nucleotide sequence ID" value="NZ_CAWPOO010000012.1"/>
</dbReference>
<evidence type="ECO:0000259" key="11">
    <source>
        <dbReference type="Pfam" id="PF04452"/>
    </source>
</evidence>
<dbReference type="GO" id="GO:0070475">
    <property type="term" value="P:rRNA base methylation"/>
    <property type="evidence" value="ECO:0007669"/>
    <property type="project" value="TreeGrafter"/>
</dbReference>
<evidence type="ECO:0000256" key="7">
    <source>
        <dbReference type="ARBA" id="ARBA00022691"/>
    </source>
</evidence>
<dbReference type="PIRSF" id="PIRSF015601">
    <property type="entry name" value="MTase_slr0722"/>
    <property type="match status" value="1"/>
</dbReference>
<accession>A0A7X1EA54</accession>
<dbReference type="Proteomes" id="UP000526501">
    <property type="component" value="Unassembled WGS sequence"/>
</dbReference>
<protein>
    <recommendedName>
        <fullName evidence="10">Ribosomal RNA small subunit methyltransferase E</fullName>
        <ecNumber evidence="10">2.1.1.193</ecNumber>
    </recommendedName>
</protein>
<comment type="subcellular location">
    <subcellularLocation>
        <location evidence="1 10">Cytoplasm</location>
    </subcellularLocation>
</comment>
<name>A0A7X1EA54_9BACT</name>
<evidence type="ECO:0000256" key="6">
    <source>
        <dbReference type="ARBA" id="ARBA00022679"/>
    </source>
</evidence>
<keyword evidence="6 10" id="KW-0808">Transferase</keyword>
<dbReference type="PANTHER" id="PTHR30027:SF3">
    <property type="entry name" value="16S RRNA (URACIL(1498)-N(3))-METHYLTRANSFERASE"/>
    <property type="match status" value="1"/>
</dbReference>
<dbReference type="InterPro" id="IPR029028">
    <property type="entry name" value="Alpha/beta_knot_MTases"/>
</dbReference>
<evidence type="ECO:0000313" key="14">
    <source>
        <dbReference type="Proteomes" id="UP000526501"/>
    </source>
</evidence>
<keyword evidence="7 10" id="KW-0949">S-adenosyl-L-methionine</keyword>
<dbReference type="CDD" id="cd18084">
    <property type="entry name" value="RsmE-like"/>
    <property type="match status" value="1"/>
</dbReference>
<evidence type="ECO:0000256" key="3">
    <source>
        <dbReference type="ARBA" id="ARBA00022490"/>
    </source>
</evidence>
<evidence type="ECO:0000259" key="12">
    <source>
        <dbReference type="Pfam" id="PF20260"/>
    </source>
</evidence>
<dbReference type="InterPro" id="IPR006700">
    <property type="entry name" value="RsmE"/>
</dbReference>
<dbReference type="GO" id="GO:0070042">
    <property type="term" value="F:rRNA (uridine-N3-)-methyltransferase activity"/>
    <property type="evidence" value="ECO:0007669"/>
    <property type="project" value="TreeGrafter"/>
</dbReference>
<keyword evidence="3 10" id="KW-0963">Cytoplasm</keyword>
<dbReference type="Pfam" id="PF04452">
    <property type="entry name" value="Methyltrans_RNA"/>
    <property type="match status" value="1"/>
</dbReference>
<evidence type="ECO:0000256" key="9">
    <source>
        <dbReference type="ARBA" id="ARBA00047944"/>
    </source>
</evidence>
<dbReference type="InterPro" id="IPR029026">
    <property type="entry name" value="tRNA_m1G_MTases_N"/>
</dbReference>
<evidence type="ECO:0000256" key="8">
    <source>
        <dbReference type="ARBA" id="ARBA00025699"/>
    </source>
</evidence>
<dbReference type="SUPFAM" id="SSF88697">
    <property type="entry name" value="PUA domain-like"/>
    <property type="match status" value="1"/>
</dbReference>
<gene>
    <name evidence="13" type="ORF">H5P27_10345</name>
</gene>
<dbReference type="InterPro" id="IPR046886">
    <property type="entry name" value="RsmE_MTase_dom"/>
</dbReference>
<keyword evidence="5 10" id="KW-0489">Methyltransferase</keyword>
<keyword evidence="14" id="KW-1185">Reference proteome</keyword>
<evidence type="ECO:0000256" key="5">
    <source>
        <dbReference type="ARBA" id="ARBA00022603"/>
    </source>
</evidence>
<evidence type="ECO:0000313" key="13">
    <source>
        <dbReference type="EMBL" id="MBC2606442.1"/>
    </source>
</evidence>
<evidence type="ECO:0000256" key="2">
    <source>
        <dbReference type="ARBA" id="ARBA00005528"/>
    </source>
</evidence>
<feature type="domain" description="Ribosomal RNA small subunit methyltransferase E PUA-like" evidence="12">
    <location>
        <begin position="22"/>
        <end position="66"/>
    </location>
</feature>
<evidence type="ECO:0000256" key="4">
    <source>
        <dbReference type="ARBA" id="ARBA00022552"/>
    </source>
</evidence>
<dbReference type="Pfam" id="PF20260">
    <property type="entry name" value="PUA_4"/>
    <property type="match status" value="1"/>
</dbReference>
<sequence>MSDFRCYCDNLPLAEGDQIELSPEESNHLIAANRARVGDLVRAFDGQGIEADCRVEIANKRRAILSLSARYQIKRPPYEIALAQALLKGKLLDNIIRKATEIGAQRIFPVATERTESKIGSEKADSKNAKWTNATLEGAKQSGNPFLAEIESVLPFKDLLKAAEPYDLKLIASLETDAMSLKKHLETFQPKRDGERPRSAIWLIGPEGDFSPQEYEAARNAGFLPTTLGPHVMRSETAAAHALSITLYELS</sequence>
<dbReference type="NCBIfam" id="TIGR00046">
    <property type="entry name" value="RsmE family RNA methyltransferase"/>
    <property type="match status" value="1"/>
</dbReference>
<dbReference type="EC" id="2.1.1.193" evidence="10"/>
<reference evidence="13 14" key="1">
    <citation type="submission" date="2020-07" db="EMBL/GenBank/DDBJ databases">
        <authorList>
            <person name="Feng X."/>
        </authorList>
    </citation>
    <scope>NUCLEOTIDE SEQUENCE [LARGE SCALE GENOMIC DNA]</scope>
    <source>
        <strain evidence="13 14">JCM23202</strain>
    </source>
</reference>